<name>A0A2S7KZD7_9FLAO</name>
<evidence type="ECO:0000256" key="1">
    <source>
        <dbReference type="SAM" id="Phobius"/>
    </source>
</evidence>
<dbReference type="EMBL" id="MQUA01000013">
    <property type="protein sequence ID" value="PQB08025.1"/>
    <property type="molecule type" value="Genomic_DNA"/>
</dbReference>
<keyword evidence="1" id="KW-1133">Transmembrane helix</keyword>
<comment type="caution">
    <text evidence="2">The sequence shown here is derived from an EMBL/GenBank/DDBJ whole genome shotgun (WGS) entry which is preliminary data.</text>
</comment>
<keyword evidence="1" id="KW-0472">Membrane</keyword>
<dbReference type="AlphaFoldDB" id="A0A2S7KZD7"/>
<sequence length="156" mass="18801">MNYLKIKTNKMEHFFMNYIDFKLFIIIILSGIYIVKYTTDFIKIKAVYKVLLSSIIFSVIFYFANECKAECVIKYLITYLLATSFYEIFVKIAIDKMESFLKRIKQIKFKQIGKYKNFFIKYFRLCFYRFIHSYGFRELKKPSFICGSNNSFNSSN</sequence>
<keyword evidence="1" id="KW-0812">Transmembrane</keyword>
<evidence type="ECO:0000313" key="3">
    <source>
        <dbReference type="Proteomes" id="UP000239522"/>
    </source>
</evidence>
<feature type="transmembrane region" description="Helical" evidence="1">
    <location>
        <begin position="76"/>
        <end position="94"/>
    </location>
</feature>
<dbReference type="Proteomes" id="UP000239522">
    <property type="component" value="Unassembled WGS sequence"/>
</dbReference>
<proteinExistence type="predicted"/>
<organism evidence="2 3">
    <name type="scientific">Polaribacter filamentus</name>
    <dbReference type="NCBI Taxonomy" id="53483"/>
    <lineage>
        <taxon>Bacteria</taxon>
        <taxon>Pseudomonadati</taxon>
        <taxon>Bacteroidota</taxon>
        <taxon>Flavobacteriia</taxon>
        <taxon>Flavobacteriales</taxon>
        <taxon>Flavobacteriaceae</taxon>
    </lineage>
</organism>
<evidence type="ECO:0000313" key="2">
    <source>
        <dbReference type="EMBL" id="PQB08025.1"/>
    </source>
</evidence>
<reference evidence="2 3" key="1">
    <citation type="submission" date="2016-11" db="EMBL/GenBank/DDBJ databases">
        <title>Trade-off between light-utilization and light-protection in marine flavobacteria.</title>
        <authorList>
            <person name="Kumagai Y."/>
        </authorList>
    </citation>
    <scope>NUCLEOTIDE SEQUENCE [LARGE SCALE GENOMIC DNA]</scope>
    <source>
        <strain evidence="2 3">ATCC 700397</strain>
    </source>
</reference>
<accession>A0A2S7KZD7</accession>
<feature type="transmembrane region" description="Helical" evidence="1">
    <location>
        <begin position="15"/>
        <end position="34"/>
    </location>
</feature>
<gene>
    <name evidence="2" type="ORF">BST83_13335</name>
</gene>
<feature type="transmembrane region" description="Helical" evidence="1">
    <location>
        <begin position="46"/>
        <end position="64"/>
    </location>
</feature>
<protein>
    <submittedName>
        <fullName evidence="2">Uncharacterized protein</fullName>
    </submittedName>
</protein>
<keyword evidence="3" id="KW-1185">Reference proteome</keyword>